<dbReference type="InterPro" id="IPR036515">
    <property type="entry name" value="Transposase_17_sf"/>
</dbReference>
<dbReference type="Proteomes" id="UP000269301">
    <property type="component" value="Unassembled WGS sequence"/>
</dbReference>
<reference evidence="2 3" key="1">
    <citation type="journal article" date="2016" name="Int. J. Syst. Evol. Microbiol.">
        <title>Oceanobacillus halophilus sp. nov., a novel moderately halophilic bacterium from a hypersaline lake.</title>
        <authorList>
            <person name="Amoozegar M.A."/>
            <person name="Bagheri M."/>
            <person name="Makhdoumi A."/>
            <person name="Nikou M.M."/>
            <person name="Fazeli S.A.S."/>
            <person name="Schumann P."/>
            <person name="Sproer C."/>
            <person name="Sanchez-Porro C."/>
            <person name="Ventosa A."/>
        </authorList>
    </citation>
    <scope>NUCLEOTIDE SEQUENCE [LARGE SCALE GENOMIC DNA]</scope>
    <source>
        <strain evidence="2 3">DSM 23996</strain>
    </source>
</reference>
<dbReference type="SUPFAM" id="SSF143422">
    <property type="entry name" value="Transposase IS200-like"/>
    <property type="match status" value="1"/>
</dbReference>
<evidence type="ECO:0000259" key="1">
    <source>
        <dbReference type="SMART" id="SM01321"/>
    </source>
</evidence>
<dbReference type="GO" id="GO:0006313">
    <property type="term" value="P:DNA transposition"/>
    <property type="evidence" value="ECO:0007669"/>
    <property type="project" value="InterPro"/>
</dbReference>
<protein>
    <submittedName>
        <fullName evidence="2">Transposase</fullName>
    </submittedName>
</protein>
<feature type="domain" description="Transposase IS200-like" evidence="1">
    <location>
        <begin position="9"/>
        <end position="123"/>
    </location>
</feature>
<dbReference type="PANTHER" id="PTHR34322:SF2">
    <property type="entry name" value="TRANSPOSASE IS200-LIKE DOMAIN-CONTAINING PROTEIN"/>
    <property type="match status" value="1"/>
</dbReference>
<name>A0A495A3Q7_9BACI</name>
<dbReference type="InterPro" id="IPR002686">
    <property type="entry name" value="Transposase_17"/>
</dbReference>
<dbReference type="PANTHER" id="PTHR34322">
    <property type="entry name" value="TRANSPOSASE, Y1_TNP DOMAIN-CONTAINING"/>
    <property type="match status" value="1"/>
</dbReference>
<dbReference type="GO" id="GO:0004803">
    <property type="term" value="F:transposase activity"/>
    <property type="evidence" value="ECO:0007669"/>
    <property type="project" value="InterPro"/>
</dbReference>
<evidence type="ECO:0000313" key="3">
    <source>
        <dbReference type="Proteomes" id="UP000269301"/>
    </source>
</evidence>
<dbReference type="EMBL" id="RBZP01000004">
    <property type="protein sequence ID" value="RKQ34250.1"/>
    <property type="molecule type" value="Genomic_DNA"/>
</dbReference>
<sequence length="183" mass="22238">MPYKKRIYIPGRYYHIVSRGNRRDPLFRNASDFQAFLHILKQLNEKYPFEIASYCLMNNHYHLQLRSKETSISKIMGLTNKRYANYYNTKYQLTGHVYEKRFYDKVIEDKEGMLEVSRYIHLNPVRAKMVKQPENYPWSSFHFYKNENVHYPSFINLNSLLDYYEGTWRQRREKYCGSLGVSQ</sequence>
<proteinExistence type="predicted"/>
<keyword evidence="3" id="KW-1185">Reference proteome</keyword>
<dbReference type="GO" id="GO:0003677">
    <property type="term" value="F:DNA binding"/>
    <property type="evidence" value="ECO:0007669"/>
    <property type="project" value="InterPro"/>
</dbReference>
<dbReference type="Gene3D" id="3.30.70.1290">
    <property type="entry name" value="Transposase IS200-like"/>
    <property type="match status" value="1"/>
</dbReference>
<dbReference type="AlphaFoldDB" id="A0A495A3Q7"/>
<organism evidence="2 3">
    <name type="scientific">Oceanobacillus halophilus</name>
    <dbReference type="NCBI Taxonomy" id="930130"/>
    <lineage>
        <taxon>Bacteria</taxon>
        <taxon>Bacillati</taxon>
        <taxon>Bacillota</taxon>
        <taxon>Bacilli</taxon>
        <taxon>Bacillales</taxon>
        <taxon>Bacillaceae</taxon>
        <taxon>Oceanobacillus</taxon>
    </lineage>
</organism>
<dbReference type="SMART" id="SM01321">
    <property type="entry name" value="Y1_Tnp"/>
    <property type="match status" value="1"/>
</dbReference>
<dbReference type="OrthoDB" id="9788881at2"/>
<dbReference type="NCBIfam" id="NF047646">
    <property type="entry name" value="REP_Tyr_transpos"/>
    <property type="match status" value="1"/>
</dbReference>
<evidence type="ECO:0000313" key="2">
    <source>
        <dbReference type="EMBL" id="RKQ34250.1"/>
    </source>
</evidence>
<gene>
    <name evidence="2" type="ORF">D8M06_07660</name>
</gene>
<accession>A0A495A3Q7</accession>
<comment type="caution">
    <text evidence="2">The sequence shown here is derived from an EMBL/GenBank/DDBJ whole genome shotgun (WGS) entry which is preliminary data.</text>
</comment>
<dbReference type="RefSeq" id="WP_121203813.1">
    <property type="nucleotide sequence ID" value="NZ_RBZP01000004.1"/>
</dbReference>
<dbReference type="Pfam" id="PF01797">
    <property type="entry name" value="Y1_Tnp"/>
    <property type="match status" value="1"/>
</dbReference>